<dbReference type="PANTHER" id="PTHR11831">
    <property type="entry name" value="30S 40S RIBOSOMAL PROTEIN"/>
    <property type="match status" value="1"/>
</dbReference>
<dbReference type="InterPro" id="IPR022801">
    <property type="entry name" value="Ribosomal_uS4"/>
</dbReference>
<keyword evidence="4" id="KW-0689">Ribosomal protein</keyword>
<protein>
    <recommendedName>
        <fullName evidence="6">30S ribosomal protein S4</fullName>
    </recommendedName>
</protein>
<dbReference type="NCBIfam" id="NF003139">
    <property type="entry name" value="PRK04051.1"/>
    <property type="match status" value="1"/>
</dbReference>
<dbReference type="InterPro" id="IPR005710">
    <property type="entry name" value="Ribosomal_uS4_euk/arc"/>
</dbReference>
<dbReference type="EMBL" id="UINC01005199">
    <property type="protein sequence ID" value="SVA19758.1"/>
    <property type="molecule type" value="Genomic_DNA"/>
</dbReference>
<evidence type="ECO:0000256" key="1">
    <source>
        <dbReference type="ARBA" id="ARBA00007465"/>
    </source>
</evidence>
<evidence type="ECO:0000256" key="3">
    <source>
        <dbReference type="ARBA" id="ARBA00022884"/>
    </source>
</evidence>
<evidence type="ECO:0000256" key="7">
    <source>
        <dbReference type="SAM" id="MobiDB-lite"/>
    </source>
</evidence>
<name>A0A381TWB1_9ZZZZ</name>
<feature type="domain" description="Small ribosomal subunit protein uS4 N-terminal" evidence="9">
    <location>
        <begin position="5"/>
        <end position="103"/>
    </location>
</feature>
<evidence type="ECO:0000259" key="9">
    <source>
        <dbReference type="SMART" id="SM01390"/>
    </source>
</evidence>
<sequence length="267" mass="29745">MGDPRFPHKHYDTPSHPWQKERIEKESALVHQYGLRNKREIWRANTRVREMRHQARSLTANAASVQAQKERELLLARLNRLGMLEQGADLDDVLRMSVEKLLDRRLQTLVYLQGLAGTPSQARQLITHGHIAVDGTVSRVPGMLVTRLQETLIAYGNGSPLTNDLHPVRPKPRGEADFADQTADDDAKTLAKNDKSPEEKTVTNEKEPAPKEQPVKADETTAGEVKEDAPTAVADEEKIEATKTDVKKAPAADNAIEDDSKTSEEQA</sequence>
<dbReference type="PROSITE" id="PS50889">
    <property type="entry name" value="S4"/>
    <property type="match status" value="1"/>
</dbReference>
<evidence type="ECO:0000256" key="4">
    <source>
        <dbReference type="ARBA" id="ARBA00022980"/>
    </source>
</evidence>
<dbReference type="SMART" id="SM01390">
    <property type="entry name" value="Ribosomal_S4"/>
    <property type="match status" value="1"/>
</dbReference>
<keyword evidence="5" id="KW-0687">Ribonucleoprotein</keyword>
<evidence type="ECO:0000256" key="2">
    <source>
        <dbReference type="ARBA" id="ARBA00022730"/>
    </source>
</evidence>
<organism evidence="10">
    <name type="scientific">marine metagenome</name>
    <dbReference type="NCBI Taxonomy" id="408172"/>
    <lineage>
        <taxon>unclassified sequences</taxon>
        <taxon>metagenomes</taxon>
        <taxon>ecological metagenomes</taxon>
    </lineage>
</organism>
<dbReference type="CDD" id="cd00165">
    <property type="entry name" value="S4"/>
    <property type="match status" value="1"/>
</dbReference>
<proteinExistence type="inferred from homology"/>
<dbReference type="GO" id="GO:0015935">
    <property type="term" value="C:small ribosomal subunit"/>
    <property type="evidence" value="ECO:0007669"/>
    <property type="project" value="InterPro"/>
</dbReference>
<dbReference type="InterPro" id="IPR002942">
    <property type="entry name" value="S4_RNA-bd"/>
</dbReference>
<evidence type="ECO:0000313" key="10">
    <source>
        <dbReference type="EMBL" id="SVA19758.1"/>
    </source>
</evidence>
<gene>
    <name evidence="10" type="ORF">METZ01_LOCUS72612</name>
</gene>
<dbReference type="GO" id="GO:0019843">
    <property type="term" value="F:rRNA binding"/>
    <property type="evidence" value="ECO:0007669"/>
    <property type="project" value="UniProtKB-KW"/>
</dbReference>
<dbReference type="InterPro" id="IPR022802">
    <property type="entry name" value="Ribosomal_uS4_arc"/>
</dbReference>
<dbReference type="PANTHER" id="PTHR11831:SF5">
    <property type="entry name" value="40S RIBOSOMAL PROTEIN S9"/>
    <property type="match status" value="1"/>
</dbReference>
<evidence type="ECO:0000259" key="8">
    <source>
        <dbReference type="SMART" id="SM00363"/>
    </source>
</evidence>
<dbReference type="Pfam" id="PF01479">
    <property type="entry name" value="S4"/>
    <property type="match status" value="1"/>
</dbReference>
<dbReference type="InterPro" id="IPR001912">
    <property type="entry name" value="Ribosomal_uS4_N"/>
</dbReference>
<dbReference type="SMART" id="SM00363">
    <property type="entry name" value="S4"/>
    <property type="match status" value="1"/>
</dbReference>
<feature type="region of interest" description="Disordered" evidence="7">
    <location>
        <begin position="156"/>
        <end position="267"/>
    </location>
</feature>
<dbReference type="HAMAP" id="MF_01306_A">
    <property type="entry name" value="Ribosomal_uS4_A"/>
    <property type="match status" value="1"/>
</dbReference>
<dbReference type="Gene3D" id="3.10.290.10">
    <property type="entry name" value="RNA-binding S4 domain"/>
    <property type="match status" value="1"/>
</dbReference>
<comment type="similarity">
    <text evidence="1">Belongs to the universal ribosomal protein uS4 family.</text>
</comment>
<evidence type="ECO:0000256" key="6">
    <source>
        <dbReference type="ARBA" id="ARBA00035522"/>
    </source>
</evidence>
<feature type="compositionally biased region" description="Basic and acidic residues" evidence="7">
    <location>
        <begin position="185"/>
        <end position="250"/>
    </location>
</feature>
<dbReference type="GO" id="GO:0006412">
    <property type="term" value="P:translation"/>
    <property type="evidence" value="ECO:0007669"/>
    <property type="project" value="InterPro"/>
</dbReference>
<dbReference type="AlphaFoldDB" id="A0A381TWB1"/>
<dbReference type="GO" id="GO:0042274">
    <property type="term" value="P:ribosomal small subunit biogenesis"/>
    <property type="evidence" value="ECO:0007669"/>
    <property type="project" value="TreeGrafter"/>
</dbReference>
<dbReference type="InterPro" id="IPR036986">
    <property type="entry name" value="S4_RNA-bd_sf"/>
</dbReference>
<dbReference type="SUPFAM" id="SSF55174">
    <property type="entry name" value="Alpha-L RNA-binding motif"/>
    <property type="match status" value="1"/>
</dbReference>
<feature type="compositionally biased region" description="Basic and acidic residues" evidence="7">
    <location>
        <begin position="258"/>
        <end position="267"/>
    </location>
</feature>
<keyword evidence="3" id="KW-0694">RNA-binding</keyword>
<reference evidence="10" key="1">
    <citation type="submission" date="2018-05" db="EMBL/GenBank/DDBJ databases">
        <authorList>
            <person name="Lanie J.A."/>
            <person name="Ng W.-L."/>
            <person name="Kazmierczak K.M."/>
            <person name="Andrzejewski T.M."/>
            <person name="Davidsen T.M."/>
            <person name="Wayne K.J."/>
            <person name="Tettelin H."/>
            <person name="Glass J.I."/>
            <person name="Rusch D."/>
            <person name="Podicherti R."/>
            <person name="Tsui H.-C.T."/>
            <person name="Winkler M.E."/>
        </authorList>
    </citation>
    <scope>NUCLEOTIDE SEQUENCE</scope>
</reference>
<feature type="domain" description="RNA-binding S4" evidence="8">
    <location>
        <begin position="104"/>
        <end position="166"/>
    </location>
</feature>
<dbReference type="GO" id="GO:0003735">
    <property type="term" value="F:structural constituent of ribosome"/>
    <property type="evidence" value="ECO:0007669"/>
    <property type="project" value="InterPro"/>
</dbReference>
<evidence type="ECO:0000256" key="5">
    <source>
        <dbReference type="ARBA" id="ARBA00023274"/>
    </source>
</evidence>
<keyword evidence="2" id="KW-0699">rRNA-binding</keyword>
<dbReference type="NCBIfam" id="TIGR01018">
    <property type="entry name" value="uS4_arch"/>
    <property type="match status" value="1"/>
</dbReference>
<accession>A0A381TWB1</accession>